<evidence type="ECO:0000256" key="1">
    <source>
        <dbReference type="SAM" id="MobiDB-lite"/>
    </source>
</evidence>
<dbReference type="SMR" id="A0A1I7RKR9"/>
<dbReference type="SMART" id="SM00228">
    <property type="entry name" value="PDZ"/>
    <property type="match status" value="1"/>
</dbReference>
<dbReference type="EMBL" id="CAJFCV020000006">
    <property type="protein sequence ID" value="CAG9131124.1"/>
    <property type="molecule type" value="Genomic_DNA"/>
</dbReference>
<organism evidence="4 6">
    <name type="scientific">Bursaphelenchus xylophilus</name>
    <name type="common">Pinewood nematode worm</name>
    <name type="synonym">Aphelenchoides xylophilus</name>
    <dbReference type="NCBI Taxonomy" id="6326"/>
    <lineage>
        <taxon>Eukaryota</taxon>
        <taxon>Metazoa</taxon>
        <taxon>Ecdysozoa</taxon>
        <taxon>Nematoda</taxon>
        <taxon>Chromadorea</taxon>
        <taxon>Rhabditida</taxon>
        <taxon>Tylenchina</taxon>
        <taxon>Tylenchomorpha</taxon>
        <taxon>Aphelenchoidea</taxon>
        <taxon>Aphelenchoididae</taxon>
        <taxon>Bursaphelenchus</taxon>
    </lineage>
</organism>
<feature type="region of interest" description="Disordered" evidence="1">
    <location>
        <begin position="1"/>
        <end position="41"/>
    </location>
</feature>
<dbReference type="InterPro" id="IPR040264">
    <property type="entry name" value="T15H9.4-like"/>
</dbReference>
<dbReference type="Pfam" id="PF00595">
    <property type="entry name" value="PDZ"/>
    <property type="match status" value="1"/>
</dbReference>
<dbReference type="Gene3D" id="2.30.42.10">
    <property type="match status" value="1"/>
</dbReference>
<dbReference type="Proteomes" id="UP000095284">
    <property type="component" value="Unplaced"/>
</dbReference>
<dbReference type="Proteomes" id="UP000582659">
    <property type="component" value="Unassembled WGS sequence"/>
</dbReference>
<evidence type="ECO:0000313" key="5">
    <source>
        <dbReference type="Proteomes" id="UP000659654"/>
    </source>
</evidence>
<dbReference type="PANTHER" id="PTHR31327:SF7">
    <property type="entry name" value="PDZ DOMAIN-CONTAINING PROTEIN"/>
    <property type="match status" value="1"/>
</dbReference>
<dbReference type="eggNOG" id="KOG3528">
    <property type="taxonomic scope" value="Eukaryota"/>
</dbReference>
<dbReference type="PANTHER" id="PTHR31327">
    <property type="entry name" value="SPERM MEIOSIS PDZ DOMAIN CONTAINING PROTEINS-RELATED"/>
    <property type="match status" value="1"/>
</dbReference>
<dbReference type="WBParaSite" id="BXY_0130300.1">
    <property type="protein sequence ID" value="BXY_0130300.1"/>
    <property type="gene ID" value="BXY_0130300"/>
</dbReference>
<dbReference type="EMBL" id="CAJFDI010000006">
    <property type="protein sequence ID" value="CAD5235010.1"/>
    <property type="molecule type" value="Genomic_DNA"/>
</dbReference>
<reference evidence="6" key="1">
    <citation type="submission" date="2016-11" db="UniProtKB">
        <authorList>
            <consortium name="WormBaseParasite"/>
        </authorList>
    </citation>
    <scope>IDENTIFICATION</scope>
</reference>
<dbReference type="SUPFAM" id="SSF50156">
    <property type="entry name" value="PDZ domain-like"/>
    <property type="match status" value="1"/>
</dbReference>
<protein>
    <submittedName>
        <fullName evidence="3">(pine wood nematode) hypothetical protein</fullName>
    </submittedName>
    <submittedName>
        <fullName evidence="6">PDZ domain-containing protein</fullName>
    </submittedName>
</protein>
<feature type="compositionally biased region" description="Basic and acidic residues" evidence="1">
    <location>
        <begin position="203"/>
        <end position="214"/>
    </location>
</feature>
<feature type="region of interest" description="Disordered" evidence="1">
    <location>
        <begin position="182"/>
        <end position="214"/>
    </location>
</feature>
<name>A0A1I7RKR9_BURXY</name>
<dbReference type="OrthoDB" id="5847145at2759"/>
<dbReference type="InterPro" id="IPR001478">
    <property type="entry name" value="PDZ"/>
</dbReference>
<dbReference type="PROSITE" id="PS50106">
    <property type="entry name" value="PDZ"/>
    <property type="match status" value="1"/>
</dbReference>
<reference evidence="3" key="2">
    <citation type="submission" date="2020-09" db="EMBL/GenBank/DDBJ databases">
        <authorList>
            <person name="Kikuchi T."/>
        </authorList>
    </citation>
    <scope>NUCLEOTIDE SEQUENCE</scope>
    <source>
        <strain evidence="3">Ka4C1</strain>
    </source>
</reference>
<dbReference type="AlphaFoldDB" id="A0A1I7RKR9"/>
<feature type="domain" description="PDZ" evidence="2">
    <location>
        <begin position="84"/>
        <end position="138"/>
    </location>
</feature>
<evidence type="ECO:0000313" key="4">
    <source>
        <dbReference type="Proteomes" id="UP000095284"/>
    </source>
</evidence>
<keyword evidence="5" id="KW-1185">Reference proteome</keyword>
<evidence type="ECO:0000313" key="3">
    <source>
        <dbReference type="EMBL" id="CAD5235010.1"/>
    </source>
</evidence>
<gene>
    <name evidence="3" type="ORF">BXYJ_LOCUS15101</name>
</gene>
<dbReference type="Proteomes" id="UP000659654">
    <property type="component" value="Unassembled WGS sequence"/>
</dbReference>
<evidence type="ECO:0000259" key="2">
    <source>
        <dbReference type="PROSITE" id="PS50106"/>
    </source>
</evidence>
<accession>A0A1I7RKR9</accession>
<proteinExistence type="predicted"/>
<dbReference type="InterPro" id="IPR036034">
    <property type="entry name" value="PDZ_sf"/>
</dbReference>
<feature type="compositionally biased region" description="Gly residues" evidence="1">
    <location>
        <begin position="1"/>
        <end position="11"/>
    </location>
</feature>
<evidence type="ECO:0000313" key="6">
    <source>
        <dbReference type="WBParaSite" id="BXY_0130300.1"/>
    </source>
</evidence>
<sequence length="214" mass="23504">MISDGSPGGNNGEPPPRNTSLQKETSSVRSQSSSDSRKDDLKAVGLSTISVSEDAVPIPVDPEELKGLKAREHLFTRRRGYSYHCVVVRYRKGAKFGLVIKNADNSIFVSKMDPNSLCVDKLMIGDRLIDVDGTPIKDREEAKKLMLQRLGATRKVSFIVERPVSSEAKLCVKTALLSASTRTSSTAPREKGKWAARSALQRENAKKSSQEGYH</sequence>